<feature type="transmembrane region" description="Helical" evidence="5">
    <location>
        <begin position="7"/>
        <end position="25"/>
    </location>
</feature>
<comment type="caution">
    <text evidence="6">The sequence shown here is derived from an EMBL/GenBank/DDBJ whole genome shotgun (WGS) entry which is preliminary data.</text>
</comment>
<feature type="transmembrane region" description="Helical" evidence="5">
    <location>
        <begin position="95"/>
        <end position="118"/>
    </location>
</feature>
<evidence type="ECO:0000256" key="3">
    <source>
        <dbReference type="ARBA" id="ARBA00022989"/>
    </source>
</evidence>
<proteinExistence type="predicted"/>
<dbReference type="InterPro" id="IPR004710">
    <property type="entry name" value="Bilac:Na_transpt"/>
</dbReference>
<dbReference type="Proteomes" id="UP001275932">
    <property type="component" value="Unassembled WGS sequence"/>
</dbReference>
<feature type="transmembrane region" description="Helical" evidence="5">
    <location>
        <begin position="193"/>
        <end position="212"/>
    </location>
</feature>
<protein>
    <submittedName>
        <fullName evidence="6">Bile acid:sodium symporter family protein</fullName>
    </submittedName>
</protein>
<keyword evidence="3 5" id="KW-1133">Transmembrane helix</keyword>
<accession>A0ABU4WGB1</accession>
<gene>
    <name evidence="6" type="ORF">MOX91_05305</name>
</gene>
<dbReference type="Gene3D" id="1.20.1530.20">
    <property type="match status" value="1"/>
</dbReference>
<dbReference type="EMBL" id="JALBUT010000005">
    <property type="protein sequence ID" value="MDX8415596.1"/>
    <property type="molecule type" value="Genomic_DNA"/>
</dbReference>
<comment type="subcellular location">
    <subcellularLocation>
        <location evidence="1">Membrane</location>
        <topology evidence="1">Multi-pass membrane protein</topology>
    </subcellularLocation>
</comment>
<organism evidence="6 7">
    <name type="scientific">Intestinicryptomonas porci</name>
    <dbReference type="NCBI Taxonomy" id="2926320"/>
    <lineage>
        <taxon>Bacteria</taxon>
        <taxon>Pseudomonadati</taxon>
        <taxon>Verrucomicrobiota</taxon>
        <taxon>Opitutia</taxon>
        <taxon>Opitutales</taxon>
        <taxon>Intestinicryptomonaceae</taxon>
        <taxon>Intestinicryptomonas</taxon>
    </lineage>
</organism>
<feature type="transmembrane region" description="Helical" evidence="5">
    <location>
        <begin position="218"/>
        <end position="241"/>
    </location>
</feature>
<evidence type="ECO:0000256" key="2">
    <source>
        <dbReference type="ARBA" id="ARBA00022692"/>
    </source>
</evidence>
<feature type="transmembrane region" description="Helical" evidence="5">
    <location>
        <begin position="37"/>
        <end position="54"/>
    </location>
</feature>
<keyword evidence="4 5" id="KW-0472">Membrane</keyword>
<feature type="transmembrane region" description="Helical" evidence="5">
    <location>
        <begin position="66"/>
        <end position="89"/>
    </location>
</feature>
<dbReference type="Pfam" id="PF01758">
    <property type="entry name" value="SBF"/>
    <property type="match status" value="1"/>
</dbReference>
<reference evidence="6 7" key="1">
    <citation type="submission" date="2022-03" db="EMBL/GenBank/DDBJ databases">
        <title>Novel taxa within the pig intestine.</title>
        <authorList>
            <person name="Wylensek D."/>
            <person name="Bishof K."/>
            <person name="Afrizal A."/>
            <person name="Clavel T."/>
        </authorList>
    </citation>
    <scope>NUCLEOTIDE SEQUENCE [LARGE SCALE GENOMIC DNA]</scope>
    <source>
        <strain evidence="6 7">CLA-KB-P66</strain>
    </source>
</reference>
<evidence type="ECO:0000256" key="5">
    <source>
        <dbReference type="SAM" id="Phobius"/>
    </source>
</evidence>
<keyword evidence="2 5" id="KW-0812">Transmembrane</keyword>
<feature type="transmembrane region" description="Helical" evidence="5">
    <location>
        <begin position="160"/>
        <end position="181"/>
    </location>
</feature>
<dbReference type="InterPro" id="IPR038770">
    <property type="entry name" value="Na+/solute_symporter_sf"/>
</dbReference>
<dbReference type="PANTHER" id="PTHR10361:SF28">
    <property type="entry name" value="P3 PROTEIN-RELATED"/>
    <property type="match status" value="1"/>
</dbReference>
<evidence type="ECO:0000313" key="6">
    <source>
        <dbReference type="EMBL" id="MDX8415596.1"/>
    </source>
</evidence>
<dbReference type="RefSeq" id="WP_370397043.1">
    <property type="nucleotide sequence ID" value="NZ_JALBUT010000005.1"/>
</dbReference>
<sequence>MKFCDFISRHIALIVFGAAICALYFPKTFLWMDGSLVPPLLMLIMFAMGLNMNARDFKEVLVHPKDVLIGCAAQFTLMPLIAYALSKIFALDPALAAGVILVGACPGGTASNVITFIAKGDVALSIGMTAVNTLLAPVITPLIVYLCLRKNVEVDALKMAWSIFEVVIIPIAFGLAIKRIFKDKLNTLAKISPSMAVAAIALIVGCIVSHNSQNIFDGAGVIFCVVILHNILGFACGFLIARMFGMSLSKTKALSIEIGMQNSGLAASLASSAFPSLAMAAVPGAIFSVWHNISGAILAQLYKKLEK</sequence>
<evidence type="ECO:0000256" key="1">
    <source>
        <dbReference type="ARBA" id="ARBA00004141"/>
    </source>
</evidence>
<feature type="transmembrane region" description="Helical" evidence="5">
    <location>
        <begin position="130"/>
        <end position="148"/>
    </location>
</feature>
<dbReference type="PANTHER" id="PTHR10361">
    <property type="entry name" value="SODIUM-BILE ACID COTRANSPORTER"/>
    <property type="match status" value="1"/>
</dbReference>
<name>A0ABU4WGB1_9BACT</name>
<evidence type="ECO:0000313" key="7">
    <source>
        <dbReference type="Proteomes" id="UP001275932"/>
    </source>
</evidence>
<dbReference type="InterPro" id="IPR002657">
    <property type="entry name" value="BilAc:Na_symport/Acr3"/>
</dbReference>
<keyword evidence="7" id="KW-1185">Reference proteome</keyword>
<evidence type="ECO:0000256" key="4">
    <source>
        <dbReference type="ARBA" id="ARBA00023136"/>
    </source>
</evidence>